<protein>
    <submittedName>
        <fullName evidence="1">Uncharacterized protein</fullName>
    </submittedName>
</protein>
<reference evidence="1" key="1">
    <citation type="journal article" date="2012" name="Nature">
        <title>The oyster genome reveals stress adaptation and complexity of shell formation.</title>
        <authorList>
            <person name="Zhang G."/>
            <person name="Fang X."/>
            <person name="Guo X."/>
            <person name="Li L."/>
            <person name="Luo R."/>
            <person name="Xu F."/>
            <person name="Yang P."/>
            <person name="Zhang L."/>
            <person name="Wang X."/>
            <person name="Qi H."/>
            <person name="Xiong Z."/>
            <person name="Que H."/>
            <person name="Xie Y."/>
            <person name="Holland P.W."/>
            <person name="Paps J."/>
            <person name="Zhu Y."/>
            <person name="Wu F."/>
            <person name="Chen Y."/>
            <person name="Wang J."/>
            <person name="Peng C."/>
            <person name="Meng J."/>
            <person name="Yang L."/>
            <person name="Liu J."/>
            <person name="Wen B."/>
            <person name="Zhang N."/>
            <person name="Huang Z."/>
            <person name="Zhu Q."/>
            <person name="Feng Y."/>
            <person name="Mount A."/>
            <person name="Hedgecock D."/>
            <person name="Xu Z."/>
            <person name="Liu Y."/>
            <person name="Domazet-Loso T."/>
            <person name="Du Y."/>
            <person name="Sun X."/>
            <person name="Zhang S."/>
            <person name="Liu B."/>
            <person name="Cheng P."/>
            <person name="Jiang X."/>
            <person name="Li J."/>
            <person name="Fan D."/>
            <person name="Wang W."/>
            <person name="Fu W."/>
            <person name="Wang T."/>
            <person name="Wang B."/>
            <person name="Zhang J."/>
            <person name="Peng Z."/>
            <person name="Li Y."/>
            <person name="Li N."/>
            <person name="Wang J."/>
            <person name="Chen M."/>
            <person name="He Y."/>
            <person name="Tan F."/>
            <person name="Song X."/>
            <person name="Zheng Q."/>
            <person name="Huang R."/>
            <person name="Yang H."/>
            <person name="Du X."/>
            <person name="Chen L."/>
            <person name="Yang M."/>
            <person name="Gaffney P.M."/>
            <person name="Wang S."/>
            <person name="Luo L."/>
            <person name="She Z."/>
            <person name="Ming Y."/>
            <person name="Huang W."/>
            <person name="Zhang S."/>
            <person name="Huang B."/>
            <person name="Zhang Y."/>
            <person name="Qu T."/>
            <person name="Ni P."/>
            <person name="Miao G."/>
            <person name="Wang J."/>
            <person name="Wang Q."/>
            <person name="Steinberg C.E."/>
            <person name="Wang H."/>
            <person name="Li N."/>
            <person name="Qian L."/>
            <person name="Zhang G."/>
            <person name="Li Y."/>
            <person name="Yang H."/>
            <person name="Liu X."/>
            <person name="Wang J."/>
            <person name="Yin Y."/>
            <person name="Wang J."/>
        </authorList>
    </citation>
    <scope>NUCLEOTIDE SEQUENCE [LARGE SCALE GENOMIC DNA]</scope>
    <source>
        <strain evidence="1">05x7-T-G4-1.051#20</strain>
    </source>
</reference>
<dbReference type="HOGENOM" id="CLU_2906221_0_0_1"/>
<dbReference type="EMBL" id="JH817391">
    <property type="protein sequence ID" value="EKC30203.1"/>
    <property type="molecule type" value="Genomic_DNA"/>
</dbReference>
<gene>
    <name evidence="1" type="ORF">CGI_10020374</name>
</gene>
<organism evidence="1">
    <name type="scientific">Magallana gigas</name>
    <name type="common">Pacific oyster</name>
    <name type="synonym">Crassostrea gigas</name>
    <dbReference type="NCBI Taxonomy" id="29159"/>
    <lineage>
        <taxon>Eukaryota</taxon>
        <taxon>Metazoa</taxon>
        <taxon>Spiralia</taxon>
        <taxon>Lophotrochozoa</taxon>
        <taxon>Mollusca</taxon>
        <taxon>Bivalvia</taxon>
        <taxon>Autobranchia</taxon>
        <taxon>Pteriomorphia</taxon>
        <taxon>Ostreida</taxon>
        <taxon>Ostreoidea</taxon>
        <taxon>Ostreidae</taxon>
        <taxon>Magallana</taxon>
    </lineage>
</organism>
<accession>K1Q8B3</accession>
<dbReference type="AlphaFoldDB" id="K1Q8B3"/>
<dbReference type="InParanoid" id="K1Q8B3"/>
<proteinExistence type="predicted"/>
<evidence type="ECO:0000313" key="1">
    <source>
        <dbReference type="EMBL" id="EKC30203.1"/>
    </source>
</evidence>
<sequence length="62" mass="6961">MAAFPELEPSLVETVIGEVDESGDLDRRASPSHRGGVQRSLSERYSYRAAIYNTEQVEYDVI</sequence>
<name>K1Q8B3_MAGGI</name>